<dbReference type="EMBL" id="JAZGLY010000001">
    <property type="protein sequence ID" value="MEE6185989.1"/>
    <property type="molecule type" value="Genomic_DNA"/>
</dbReference>
<evidence type="ECO:0000256" key="7">
    <source>
        <dbReference type="SAM" id="Phobius"/>
    </source>
</evidence>
<gene>
    <name evidence="10" type="ORF">V2H41_01760</name>
</gene>
<keyword evidence="5 7" id="KW-1133">Transmembrane helix</keyword>
<dbReference type="InterPro" id="IPR011527">
    <property type="entry name" value="ABC1_TM_dom"/>
</dbReference>
<dbReference type="SMART" id="SM00382">
    <property type="entry name" value="AAA"/>
    <property type="match status" value="1"/>
</dbReference>
<dbReference type="PROSITE" id="PS00211">
    <property type="entry name" value="ABC_TRANSPORTER_1"/>
    <property type="match status" value="1"/>
</dbReference>
<dbReference type="GO" id="GO:0005524">
    <property type="term" value="F:ATP binding"/>
    <property type="evidence" value="ECO:0007669"/>
    <property type="project" value="UniProtKB-KW"/>
</dbReference>
<protein>
    <submittedName>
        <fullName evidence="10">ABC transporter ATP-binding protein</fullName>
    </submittedName>
</protein>
<proteinExistence type="predicted"/>
<dbReference type="InterPro" id="IPR017871">
    <property type="entry name" value="ABC_transporter-like_CS"/>
</dbReference>
<keyword evidence="4 10" id="KW-0067">ATP-binding</keyword>
<evidence type="ECO:0000259" key="9">
    <source>
        <dbReference type="PROSITE" id="PS50929"/>
    </source>
</evidence>
<organism evidence="10 11">
    <name type="scientific">Niabella digestorum</name>
    <dbReference type="NCBI Taxonomy" id="3117701"/>
    <lineage>
        <taxon>Bacteria</taxon>
        <taxon>Pseudomonadati</taxon>
        <taxon>Bacteroidota</taxon>
        <taxon>Chitinophagia</taxon>
        <taxon>Chitinophagales</taxon>
        <taxon>Chitinophagaceae</taxon>
        <taxon>Niabella</taxon>
    </lineage>
</organism>
<comment type="subcellular location">
    <subcellularLocation>
        <location evidence="1">Cell membrane</location>
        <topology evidence="1">Multi-pass membrane protein</topology>
    </subcellularLocation>
</comment>
<dbReference type="SUPFAM" id="SSF90123">
    <property type="entry name" value="ABC transporter transmembrane region"/>
    <property type="match status" value="1"/>
</dbReference>
<dbReference type="RefSeq" id="WP_330973394.1">
    <property type="nucleotide sequence ID" value="NZ_JAZGLY010000001.1"/>
</dbReference>
<dbReference type="InterPro" id="IPR027417">
    <property type="entry name" value="P-loop_NTPase"/>
</dbReference>
<feature type="transmembrane region" description="Helical" evidence="7">
    <location>
        <begin position="144"/>
        <end position="165"/>
    </location>
</feature>
<dbReference type="PANTHER" id="PTHR43394:SF1">
    <property type="entry name" value="ATP-BINDING CASSETTE SUB-FAMILY B MEMBER 10, MITOCHONDRIAL"/>
    <property type="match status" value="1"/>
</dbReference>
<evidence type="ECO:0000313" key="11">
    <source>
        <dbReference type="Proteomes" id="UP001357452"/>
    </source>
</evidence>
<evidence type="ECO:0000256" key="6">
    <source>
        <dbReference type="ARBA" id="ARBA00023136"/>
    </source>
</evidence>
<feature type="transmembrane region" description="Helical" evidence="7">
    <location>
        <begin position="282"/>
        <end position="301"/>
    </location>
</feature>
<feature type="transmembrane region" description="Helical" evidence="7">
    <location>
        <begin position="255"/>
        <end position="276"/>
    </location>
</feature>
<dbReference type="InterPro" id="IPR039421">
    <property type="entry name" value="Type_1_exporter"/>
</dbReference>
<evidence type="ECO:0000256" key="4">
    <source>
        <dbReference type="ARBA" id="ARBA00022840"/>
    </source>
</evidence>
<dbReference type="Gene3D" id="1.20.1560.10">
    <property type="entry name" value="ABC transporter type 1, transmembrane domain"/>
    <property type="match status" value="1"/>
</dbReference>
<feature type="transmembrane region" description="Helical" evidence="7">
    <location>
        <begin position="171"/>
        <end position="190"/>
    </location>
</feature>
<reference evidence="10 11" key="1">
    <citation type="submission" date="2024-01" db="EMBL/GenBank/DDBJ databases">
        <title>Niabella digestum sp. nov., isolated from waste digestion system.</title>
        <authorList>
            <person name="Zhang L."/>
        </authorList>
    </citation>
    <scope>NUCLEOTIDE SEQUENCE [LARGE SCALE GENOMIC DNA]</scope>
    <source>
        <strain evidence="10 11">A18</strain>
    </source>
</reference>
<evidence type="ECO:0000259" key="8">
    <source>
        <dbReference type="PROSITE" id="PS50893"/>
    </source>
</evidence>
<keyword evidence="6 7" id="KW-0472">Membrane</keyword>
<evidence type="ECO:0000256" key="1">
    <source>
        <dbReference type="ARBA" id="ARBA00004651"/>
    </source>
</evidence>
<dbReference type="SUPFAM" id="SSF52540">
    <property type="entry name" value="P-loop containing nucleoside triphosphate hydrolases"/>
    <property type="match status" value="1"/>
</dbReference>
<feature type="transmembrane region" description="Helical" evidence="7">
    <location>
        <begin position="73"/>
        <end position="97"/>
    </location>
</feature>
<evidence type="ECO:0000256" key="5">
    <source>
        <dbReference type="ARBA" id="ARBA00022989"/>
    </source>
</evidence>
<sequence>MTITYKNFNLKELKKNIQRSLLLLWQASKRLAILSFALHILQAFLPVISLYFIKTLVEKVTAKLPFSEILPAIILFLGAQLLLAVTQQCATYVSTIFQLKLTDFLSQKVLDKAVQVDYNYYENPDYHDSLHLAQQQSLYRASMLLTSYNTFITSGFALLFLLLLFISVQSYFAILFIAFSLPLAIIKWYFGIATMQQERKLAPLEREANYLHYTLTGVSPAKEVRVFNFGKFFIEKFINIRHYIRLQKQQLHKRLTRYSLIAESAEIVAMAIIFALLAKEAVAGAITLGLFVIYIQGFQSLQNNSKNFLQSVVQILQQRIFLQDLFAFLDIKIINNNHHTLPFPSTDNNLSVSNISFRYTPDGREVLQNVSLTCNKGQIIAIVGENGSGKSTLIKILARLYEQKSGTIHFGNTELQDIDIPSYRQHTVFLFQDFEKYFFTVEENIVLGASATQKTIDDVKNAAVLSGADKFISKLSKGYQTRMGRTFHESEQLSGGQWQKLALARVFYRDDASLIVLDEPTSALDAQAEFEIFTQIKNLAKDKMVILITHRLYNLKIADYLYVMDEGRIIEEGTFDELVNKNGAFTRLYNMQQL</sequence>
<name>A0ABU7RDA4_9BACT</name>
<feature type="domain" description="ABC transporter" evidence="8">
    <location>
        <begin position="350"/>
        <end position="591"/>
    </location>
</feature>
<feature type="domain" description="ABC transmembrane type-1" evidence="9">
    <location>
        <begin position="33"/>
        <end position="317"/>
    </location>
</feature>
<accession>A0ABU7RDA4</accession>
<dbReference type="Proteomes" id="UP001357452">
    <property type="component" value="Unassembled WGS sequence"/>
</dbReference>
<dbReference type="Gene3D" id="3.40.50.300">
    <property type="entry name" value="P-loop containing nucleotide triphosphate hydrolases"/>
    <property type="match status" value="1"/>
</dbReference>
<feature type="transmembrane region" description="Helical" evidence="7">
    <location>
        <begin position="31"/>
        <end position="53"/>
    </location>
</feature>
<dbReference type="PROSITE" id="PS50929">
    <property type="entry name" value="ABC_TM1F"/>
    <property type="match status" value="1"/>
</dbReference>
<dbReference type="PANTHER" id="PTHR43394">
    <property type="entry name" value="ATP-DEPENDENT PERMEASE MDL1, MITOCHONDRIAL"/>
    <property type="match status" value="1"/>
</dbReference>
<evidence type="ECO:0000313" key="10">
    <source>
        <dbReference type="EMBL" id="MEE6185989.1"/>
    </source>
</evidence>
<evidence type="ECO:0000256" key="3">
    <source>
        <dbReference type="ARBA" id="ARBA00022741"/>
    </source>
</evidence>
<dbReference type="PROSITE" id="PS50893">
    <property type="entry name" value="ABC_TRANSPORTER_2"/>
    <property type="match status" value="1"/>
</dbReference>
<keyword evidence="2 7" id="KW-0812">Transmembrane</keyword>
<dbReference type="InterPro" id="IPR003593">
    <property type="entry name" value="AAA+_ATPase"/>
</dbReference>
<comment type="caution">
    <text evidence="10">The sequence shown here is derived from an EMBL/GenBank/DDBJ whole genome shotgun (WGS) entry which is preliminary data.</text>
</comment>
<keyword evidence="11" id="KW-1185">Reference proteome</keyword>
<evidence type="ECO:0000256" key="2">
    <source>
        <dbReference type="ARBA" id="ARBA00022692"/>
    </source>
</evidence>
<keyword evidence="3" id="KW-0547">Nucleotide-binding</keyword>
<dbReference type="InterPro" id="IPR003439">
    <property type="entry name" value="ABC_transporter-like_ATP-bd"/>
</dbReference>
<dbReference type="InterPro" id="IPR036640">
    <property type="entry name" value="ABC1_TM_sf"/>
</dbReference>
<dbReference type="Pfam" id="PF00005">
    <property type="entry name" value="ABC_tran"/>
    <property type="match status" value="1"/>
</dbReference>